<organism evidence="5 6">
    <name type="scientific">Sphingomonas morindae</name>
    <dbReference type="NCBI Taxonomy" id="1541170"/>
    <lineage>
        <taxon>Bacteria</taxon>
        <taxon>Pseudomonadati</taxon>
        <taxon>Pseudomonadota</taxon>
        <taxon>Alphaproteobacteria</taxon>
        <taxon>Sphingomonadales</taxon>
        <taxon>Sphingomonadaceae</taxon>
        <taxon>Sphingomonas</taxon>
    </lineage>
</organism>
<proteinExistence type="inferred from homology"/>
<dbReference type="Proteomes" id="UP001056937">
    <property type="component" value="Chromosome 1"/>
</dbReference>
<dbReference type="PANTHER" id="PTHR48081:SF8">
    <property type="entry name" value="ALPHA_BETA HYDROLASE FOLD-3 DOMAIN-CONTAINING PROTEIN-RELATED"/>
    <property type="match status" value="1"/>
</dbReference>
<keyword evidence="2 5" id="KW-0378">Hydrolase</keyword>
<keyword evidence="6" id="KW-1185">Reference proteome</keyword>
<evidence type="ECO:0000259" key="4">
    <source>
        <dbReference type="Pfam" id="PF07859"/>
    </source>
</evidence>
<dbReference type="InterPro" id="IPR033140">
    <property type="entry name" value="Lipase_GDXG_put_SER_AS"/>
</dbReference>
<protein>
    <submittedName>
        <fullName evidence="5">Alpha/beta hydrolase</fullName>
    </submittedName>
</protein>
<dbReference type="Gene3D" id="3.40.50.1820">
    <property type="entry name" value="alpha/beta hydrolase"/>
    <property type="match status" value="1"/>
</dbReference>
<dbReference type="PANTHER" id="PTHR48081">
    <property type="entry name" value="AB HYDROLASE SUPERFAMILY PROTEIN C4A8.06C"/>
    <property type="match status" value="1"/>
</dbReference>
<dbReference type="Pfam" id="PF07859">
    <property type="entry name" value="Abhydrolase_3"/>
    <property type="match status" value="1"/>
</dbReference>
<evidence type="ECO:0000256" key="1">
    <source>
        <dbReference type="ARBA" id="ARBA00010515"/>
    </source>
</evidence>
<reference evidence="5" key="1">
    <citation type="journal article" date="2022" name="Toxins">
        <title>Genomic Analysis of Sphingopyxis sp. USTB-05 for Biodegrading Cyanobacterial Hepatotoxins.</title>
        <authorList>
            <person name="Liu C."/>
            <person name="Xu Q."/>
            <person name="Zhao Z."/>
            <person name="Zhang H."/>
            <person name="Liu X."/>
            <person name="Yin C."/>
            <person name="Liu Y."/>
            <person name="Yan H."/>
        </authorList>
    </citation>
    <scope>NUCLEOTIDE SEQUENCE</scope>
    <source>
        <strain evidence="5">NBD5</strain>
    </source>
</reference>
<dbReference type="EMBL" id="CP084930">
    <property type="protein sequence ID" value="USI72163.1"/>
    <property type="molecule type" value="Genomic_DNA"/>
</dbReference>
<feature type="domain" description="Alpha/beta hydrolase fold-3" evidence="4">
    <location>
        <begin position="83"/>
        <end position="286"/>
    </location>
</feature>
<evidence type="ECO:0000256" key="2">
    <source>
        <dbReference type="ARBA" id="ARBA00022801"/>
    </source>
</evidence>
<accession>A0ABY4X5F7</accession>
<dbReference type="InterPro" id="IPR050300">
    <property type="entry name" value="GDXG_lipolytic_enzyme"/>
</dbReference>
<evidence type="ECO:0000256" key="3">
    <source>
        <dbReference type="PROSITE-ProRule" id="PRU10038"/>
    </source>
</evidence>
<dbReference type="SUPFAM" id="SSF53474">
    <property type="entry name" value="alpha/beta-Hydrolases"/>
    <property type="match status" value="1"/>
</dbReference>
<evidence type="ECO:0000313" key="5">
    <source>
        <dbReference type="EMBL" id="USI72163.1"/>
    </source>
</evidence>
<sequence length="315" mass="33670">MPGAELRPDVATFLGYLNALPGPRIWEVSAPEARAMTLAMRGVADLETGPLAVMRDLEMPGIAGPIRLRLYDARIERAPGPVILFYHGGGWVLGDLDGYDPPCAEMARRLDLPVISVDYRLAPEHPWPAGPDDCEAAARWVATAPEALGLRPTDLLLAGDSAGGNLAIVTAMALRDEPAALPVRAHWAIYPATDLGRRYPSHAAFARDYFLTHEGIQWFADSYAPDPGHWRASPLAGDLAGLSPALITTAGLDPLRDQGRAYAAGLAQAGVAVSYREAAGTIHGFINLRKAIPSAQQDFHAHLATFGALIAELRP</sequence>
<dbReference type="InterPro" id="IPR029058">
    <property type="entry name" value="AB_hydrolase_fold"/>
</dbReference>
<dbReference type="RefSeq" id="WP_252165972.1">
    <property type="nucleotide sequence ID" value="NZ_CP084930.1"/>
</dbReference>
<name>A0ABY4X5F7_9SPHN</name>
<comment type="similarity">
    <text evidence="1">Belongs to the 'GDXG' lipolytic enzyme family.</text>
</comment>
<evidence type="ECO:0000313" key="6">
    <source>
        <dbReference type="Proteomes" id="UP001056937"/>
    </source>
</evidence>
<dbReference type="GO" id="GO:0016787">
    <property type="term" value="F:hydrolase activity"/>
    <property type="evidence" value="ECO:0007669"/>
    <property type="project" value="UniProtKB-KW"/>
</dbReference>
<feature type="active site" evidence="3">
    <location>
        <position position="161"/>
    </location>
</feature>
<dbReference type="PROSITE" id="PS01174">
    <property type="entry name" value="LIPASE_GDXG_SER"/>
    <property type="match status" value="1"/>
</dbReference>
<dbReference type="InterPro" id="IPR013094">
    <property type="entry name" value="AB_hydrolase_3"/>
</dbReference>
<gene>
    <name evidence="5" type="ORF">LHA26_12740</name>
</gene>